<dbReference type="EMBL" id="AFMD02000505">
    <property type="protein sequence ID" value="EMG19488.1"/>
    <property type="molecule type" value="Genomic_DNA"/>
</dbReference>
<sequence>MKIIKILRIVFPILLTLPTFAETIPWNENQVRLGIYSQILEDQDSSLTIESVQNKEFQQSNQTNPSFGFTKSAYWLKFSFNNPEETFKENF</sequence>
<dbReference type="InterPro" id="IPR011622">
    <property type="entry name" value="7TMR_DISM_rcpt_extracell_dom2"/>
</dbReference>
<name>M3IDU5_LEPIT</name>
<evidence type="ECO:0000259" key="2">
    <source>
        <dbReference type="Pfam" id="PF07696"/>
    </source>
</evidence>
<dbReference type="AlphaFoldDB" id="M3IDU5"/>
<evidence type="ECO:0000256" key="1">
    <source>
        <dbReference type="SAM" id="SignalP"/>
    </source>
</evidence>
<proteinExistence type="predicted"/>
<accession>M3IDU5</accession>
<gene>
    <name evidence="3" type="ORF">LEP1GSC150_5575</name>
</gene>
<dbReference type="Proteomes" id="UP000011778">
    <property type="component" value="Unassembled WGS sequence"/>
</dbReference>
<feature type="chain" id="PRO_5004034792" evidence="1">
    <location>
        <begin position="22"/>
        <end position="91"/>
    </location>
</feature>
<evidence type="ECO:0000313" key="3">
    <source>
        <dbReference type="EMBL" id="EMG19488.1"/>
    </source>
</evidence>
<dbReference type="Gene3D" id="2.60.40.2380">
    <property type="match status" value="1"/>
</dbReference>
<feature type="signal peptide" evidence="1">
    <location>
        <begin position="1"/>
        <end position="21"/>
    </location>
</feature>
<protein>
    <submittedName>
        <fullName evidence="3">7TMR-DISM extracellular 2 domain protein</fullName>
    </submittedName>
</protein>
<reference evidence="3 4" key="1">
    <citation type="submission" date="2013-02" db="EMBL/GenBank/DDBJ databases">
        <authorList>
            <person name="Harkins D.M."/>
            <person name="Durkin A.S."/>
            <person name="Brinkac L.M."/>
            <person name="Haft D.H."/>
            <person name="Selengut J.D."/>
            <person name="Sanka R."/>
            <person name="DePew J."/>
            <person name="Purushe J."/>
            <person name="Tulsiani S.M."/>
            <person name="Graham G.C."/>
            <person name="Burns M.-A."/>
            <person name="Dohnt M.F."/>
            <person name="Smythe L.D."/>
            <person name="McKay D.B."/>
            <person name="Craig S.B."/>
            <person name="Vinetz J.M."/>
            <person name="Sutton G.G."/>
            <person name="Nierman W.C."/>
            <person name="Fouts D.E."/>
        </authorList>
    </citation>
    <scope>NUCLEOTIDE SEQUENCE [LARGE SCALE GENOMIC DNA]</scope>
    <source>
        <strain evidence="3 4">LT2050</strain>
    </source>
</reference>
<dbReference type="Pfam" id="PF07696">
    <property type="entry name" value="7TMR-DISMED2"/>
    <property type="match status" value="1"/>
</dbReference>
<organism evidence="3 4">
    <name type="scientific">Leptospira interrogans serovar Copenhageni str. LT2050</name>
    <dbReference type="NCBI Taxonomy" id="1001598"/>
    <lineage>
        <taxon>Bacteria</taxon>
        <taxon>Pseudomonadati</taxon>
        <taxon>Spirochaetota</taxon>
        <taxon>Spirochaetia</taxon>
        <taxon>Leptospirales</taxon>
        <taxon>Leptospiraceae</taxon>
        <taxon>Leptospira</taxon>
    </lineage>
</organism>
<comment type="caution">
    <text evidence="3">The sequence shown here is derived from an EMBL/GenBank/DDBJ whole genome shotgun (WGS) entry which is preliminary data.</text>
</comment>
<evidence type="ECO:0000313" key="4">
    <source>
        <dbReference type="Proteomes" id="UP000011778"/>
    </source>
</evidence>
<feature type="domain" description="7TM-DISM receptor extracellular" evidence="2">
    <location>
        <begin position="36"/>
        <end position="88"/>
    </location>
</feature>
<keyword evidence="1" id="KW-0732">Signal</keyword>